<organism evidence="1 2">
    <name type="scientific">Prorocentrum cordatum</name>
    <dbReference type="NCBI Taxonomy" id="2364126"/>
    <lineage>
        <taxon>Eukaryota</taxon>
        <taxon>Sar</taxon>
        <taxon>Alveolata</taxon>
        <taxon>Dinophyceae</taxon>
        <taxon>Prorocentrales</taxon>
        <taxon>Prorocentraceae</taxon>
        <taxon>Prorocentrum</taxon>
    </lineage>
</organism>
<name>A0ABN9S2Y7_9DINO</name>
<comment type="caution">
    <text evidence="1">The sequence shown here is derived from an EMBL/GenBank/DDBJ whole genome shotgun (WGS) entry which is preliminary data.</text>
</comment>
<dbReference type="Proteomes" id="UP001189429">
    <property type="component" value="Unassembled WGS sequence"/>
</dbReference>
<proteinExistence type="predicted"/>
<protein>
    <recommendedName>
        <fullName evidence="3">Hexosyltransferase</fullName>
    </recommendedName>
</protein>
<accession>A0ABN9S2Y7</accession>
<evidence type="ECO:0000313" key="1">
    <source>
        <dbReference type="EMBL" id="CAK0825447.1"/>
    </source>
</evidence>
<evidence type="ECO:0008006" key="3">
    <source>
        <dbReference type="Google" id="ProtNLM"/>
    </source>
</evidence>
<gene>
    <name evidence="1" type="ORF">PCOR1329_LOCUS25573</name>
</gene>
<evidence type="ECO:0000313" key="2">
    <source>
        <dbReference type="Proteomes" id="UP001189429"/>
    </source>
</evidence>
<reference evidence="1" key="1">
    <citation type="submission" date="2023-10" db="EMBL/GenBank/DDBJ databases">
        <authorList>
            <person name="Chen Y."/>
            <person name="Shah S."/>
            <person name="Dougan E. K."/>
            <person name="Thang M."/>
            <person name="Chan C."/>
        </authorList>
    </citation>
    <scope>NUCLEOTIDE SEQUENCE [LARGE SCALE GENOMIC DNA]</scope>
</reference>
<dbReference type="EMBL" id="CAUYUJ010008947">
    <property type="protein sequence ID" value="CAK0825447.1"/>
    <property type="molecule type" value="Genomic_DNA"/>
</dbReference>
<keyword evidence="2" id="KW-1185">Reference proteome</keyword>
<sequence>MIPGTDEESLLLWQVNEGVSLFACEEAAVYSNISRELVPGLTTLKVDSNLACDKGGEFGTALNTDIFFAVWDAVIANGRYKKHSWSVKVDPDSVFFPHRMHDMLDLLIDDGMSEPGVYVNNCQYGMHGPLEVLSVAAVDTWVNGRQECVDHFEKLCQGPCFWGEDMFLDQCMQKVLNATRVDDFNQLLEDHCSPPAGWEECTSGSAAAFHPYKNVSAYKKCFHSALEAGGDDADAPVQRMSLMRN</sequence>